<protein>
    <submittedName>
        <fullName evidence="1">Uncharacterized protein</fullName>
    </submittedName>
</protein>
<dbReference type="STRING" id="633149.Bresu_1354"/>
<gene>
    <name evidence="1" type="ordered locus">Bresu_1354</name>
</gene>
<sequence length="91" mass="10155">MTAVNEPVRRELFMQFQMVATGHPAIDALAACYDLTGALTAFCCDTPEEAERVLRQTADDMIRDVRANWATSREQRAQSFVSFNGGRTARV</sequence>
<organism evidence="1 2">
    <name type="scientific">Brevundimonas subvibrioides (strain ATCC 15264 / DSM 4735 / LMG 14903 / NBRC 16000 / CB 81)</name>
    <name type="common">Caulobacter subvibrioides</name>
    <dbReference type="NCBI Taxonomy" id="633149"/>
    <lineage>
        <taxon>Bacteria</taxon>
        <taxon>Pseudomonadati</taxon>
        <taxon>Pseudomonadota</taxon>
        <taxon>Alphaproteobacteria</taxon>
        <taxon>Caulobacterales</taxon>
        <taxon>Caulobacteraceae</taxon>
        <taxon>Brevundimonas</taxon>
    </lineage>
</organism>
<keyword evidence="2" id="KW-1185">Reference proteome</keyword>
<accession>D9QFV2</accession>
<name>D9QFV2_BRESC</name>
<dbReference type="KEGG" id="bsb:Bresu_1354"/>
<dbReference type="AlphaFoldDB" id="D9QFV2"/>
<proteinExistence type="predicted"/>
<dbReference type="RefSeq" id="WP_013268769.1">
    <property type="nucleotide sequence ID" value="NC_014375.1"/>
</dbReference>
<dbReference type="Proteomes" id="UP000002696">
    <property type="component" value="Chromosome"/>
</dbReference>
<dbReference type="InParanoid" id="D9QFV2"/>
<dbReference type="HOGENOM" id="CLU_2421189_0_0_5"/>
<dbReference type="BioCyc" id="BSUB633149:G1GM8-1349-MONOMER"/>
<dbReference type="EMBL" id="CP002102">
    <property type="protein sequence ID" value="ADL00666.1"/>
    <property type="molecule type" value="Genomic_DNA"/>
</dbReference>
<evidence type="ECO:0000313" key="1">
    <source>
        <dbReference type="EMBL" id="ADL00666.1"/>
    </source>
</evidence>
<reference evidence="2" key="1">
    <citation type="journal article" date="2011" name="J. Bacteriol.">
        <title>Genome sequences of eight morphologically diverse alphaproteobacteria.</title>
        <authorList>
            <consortium name="US DOE Joint Genome Institute"/>
            <person name="Brown P.J."/>
            <person name="Kysela D.T."/>
            <person name="Buechlein A."/>
            <person name="Hemmerich C."/>
            <person name="Brun Y.V."/>
        </authorList>
    </citation>
    <scope>NUCLEOTIDE SEQUENCE [LARGE SCALE GENOMIC DNA]</scope>
    <source>
        <strain evidence="2">ATCC 15264 / DSM 4735 / LMG 14903 / NBRC 16000 / CB 81</strain>
    </source>
</reference>
<evidence type="ECO:0000313" key="2">
    <source>
        <dbReference type="Proteomes" id="UP000002696"/>
    </source>
</evidence>